<sequence>MGNFLANKKVFFYSTLIVLLLDFIVFFLHGTYDFLFLKETNYLPLTFLNIILTFFFIKNTDKGSYIFIIILIMLLLFYYLIKGLFTMCYHPFYYKEITSPQKSKSVIIEYRFDLFSQRISNYRVYQKKYAFLIKELTKKEIIITREYYLNLTQKELFDFETPTWINEKTVIFNTLEGQHKFKLN</sequence>
<keyword evidence="1" id="KW-0812">Transmembrane</keyword>
<dbReference type="AlphaFoldDB" id="A0A920CRQ3"/>
<dbReference type="Proteomes" id="UP000682811">
    <property type="component" value="Unassembled WGS sequence"/>
</dbReference>
<reference evidence="2 3" key="1">
    <citation type="submission" date="2021-03" db="EMBL/GenBank/DDBJ databases">
        <title>Antimicrobial resistance genes in bacteria isolated from Japanese honey, and their potential for conferring macrolide and lincosamide resistance in the American foulbrood pathogen Paenibacillus larvae.</title>
        <authorList>
            <person name="Okamoto M."/>
            <person name="Kumagai M."/>
            <person name="Kanamori H."/>
            <person name="Takamatsu D."/>
        </authorList>
    </citation>
    <scope>NUCLEOTIDE SEQUENCE [LARGE SCALE GENOMIC DNA]</scope>
    <source>
        <strain evidence="2 3">J34TS1</strain>
    </source>
</reference>
<keyword evidence="3" id="KW-1185">Reference proteome</keyword>
<comment type="caution">
    <text evidence="2">The sequence shown here is derived from an EMBL/GenBank/DDBJ whole genome shotgun (WGS) entry which is preliminary data.</text>
</comment>
<dbReference type="EMBL" id="BORT01000004">
    <property type="protein sequence ID" value="GIO46527.1"/>
    <property type="molecule type" value="Genomic_DNA"/>
</dbReference>
<feature type="transmembrane region" description="Helical" evidence="1">
    <location>
        <begin position="12"/>
        <end position="29"/>
    </location>
</feature>
<evidence type="ECO:0000313" key="3">
    <source>
        <dbReference type="Proteomes" id="UP000682811"/>
    </source>
</evidence>
<organism evidence="2 3">
    <name type="scientific">Paenibacillus azoreducens</name>
    <dbReference type="NCBI Taxonomy" id="116718"/>
    <lineage>
        <taxon>Bacteria</taxon>
        <taxon>Bacillati</taxon>
        <taxon>Bacillota</taxon>
        <taxon>Bacilli</taxon>
        <taxon>Bacillales</taxon>
        <taxon>Paenibacillaceae</taxon>
        <taxon>Paenibacillus</taxon>
    </lineage>
</organism>
<feature type="transmembrane region" description="Helical" evidence="1">
    <location>
        <begin position="63"/>
        <end position="81"/>
    </location>
</feature>
<evidence type="ECO:0000256" key="1">
    <source>
        <dbReference type="SAM" id="Phobius"/>
    </source>
</evidence>
<keyword evidence="1" id="KW-1133">Transmembrane helix</keyword>
<dbReference type="RefSeq" id="WP_212977544.1">
    <property type="nucleotide sequence ID" value="NZ_AP025343.1"/>
</dbReference>
<gene>
    <name evidence="2" type="ORF">J34TS1_12920</name>
</gene>
<keyword evidence="1" id="KW-0472">Membrane</keyword>
<proteinExistence type="predicted"/>
<evidence type="ECO:0000313" key="2">
    <source>
        <dbReference type="EMBL" id="GIO46527.1"/>
    </source>
</evidence>
<name>A0A920CRQ3_9BACL</name>
<accession>A0A920CRQ3</accession>
<feature type="transmembrane region" description="Helical" evidence="1">
    <location>
        <begin position="41"/>
        <end position="57"/>
    </location>
</feature>
<protein>
    <submittedName>
        <fullName evidence="2">Uncharacterized protein</fullName>
    </submittedName>
</protein>